<evidence type="ECO:0000313" key="1">
    <source>
        <dbReference type="EMBL" id="QXL87074.1"/>
    </source>
</evidence>
<dbReference type="EMBL" id="CP078073">
    <property type="protein sequence ID" value="QXL87074.1"/>
    <property type="molecule type" value="Genomic_DNA"/>
</dbReference>
<name>A0A975TSZ8_9RHOB</name>
<dbReference type="AlphaFoldDB" id="A0A975TSZ8"/>
<dbReference type="Proteomes" id="UP000693972">
    <property type="component" value="Unassembled WGS sequence"/>
</dbReference>
<protein>
    <submittedName>
        <fullName evidence="1">Uncharacterized protein</fullName>
    </submittedName>
</protein>
<dbReference type="RefSeq" id="WP_257893983.1">
    <property type="nucleotide sequence ID" value="NZ_JAIMBW010000001.1"/>
</dbReference>
<dbReference type="EMBL" id="JAIMBW010000001">
    <property type="protein sequence ID" value="MBY4894413.1"/>
    <property type="molecule type" value="Genomic_DNA"/>
</dbReference>
<keyword evidence="2" id="KW-1185">Reference proteome</keyword>
<reference evidence="1 2" key="1">
    <citation type="submission" date="2021-07" db="EMBL/GenBank/DDBJ databases">
        <title>Karlodiniumbacter phycospheric gen. nov., sp. nov., a phycosphere bacterium isolated from karlodinium veneficum.</title>
        <authorList>
            <person name="Peng Y."/>
            <person name="Jiang L."/>
            <person name="Lee J."/>
        </authorList>
    </citation>
    <scope>NUCLEOTIDE SEQUENCE</scope>
    <source>
        <strain evidence="1 2">N5</strain>
    </source>
</reference>
<accession>A0A975TSZ8</accession>
<proteinExistence type="predicted"/>
<sequence>MTERIWFCDVPRSTSALIGFAAAASDDPDRLEVSKRLKPIFTANWRGEKVSEGDVPDKLYYRQPGRFRKPVPPVFVNGFTYLRADVAEILRAHDMGQAALFAVNLFQNDKVTPVEGDVFTLNVANSKPTIDPESFGLRRFVPGQDWYVLPRDLPARHGNFTAPRSTLEGPDLWVDPRIVQTMFFSDRLVQSLKAAKLHRQFDLYPCKTE</sequence>
<organism evidence="1">
    <name type="scientific">Gymnodinialimonas phycosphaerae</name>
    <dbReference type="NCBI Taxonomy" id="2841589"/>
    <lineage>
        <taxon>Bacteria</taxon>
        <taxon>Pseudomonadati</taxon>
        <taxon>Pseudomonadota</taxon>
        <taxon>Alphaproteobacteria</taxon>
        <taxon>Rhodobacterales</taxon>
        <taxon>Paracoccaceae</taxon>
        <taxon>Gymnodinialimonas</taxon>
    </lineage>
</organism>
<gene>
    <name evidence="1" type="ORF">KUL25_16780</name>
</gene>
<evidence type="ECO:0000313" key="2">
    <source>
        <dbReference type="Proteomes" id="UP000693972"/>
    </source>
</evidence>